<gene>
    <name evidence="1" type="primary">RvY_00955-1</name>
    <name evidence="1" type="synonym">RvY_00955.1</name>
    <name evidence="1" type="ORF">RvY_00955</name>
</gene>
<keyword evidence="2" id="KW-1185">Reference proteome</keyword>
<comment type="caution">
    <text evidence="1">The sequence shown here is derived from an EMBL/GenBank/DDBJ whole genome shotgun (WGS) entry which is preliminary data.</text>
</comment>
<accession>A0A1D1UIL7</accession>
<proteinExistence type="predicted"/>
<dbReference type="AlphaFoldDB" id="A0A1D1UIL7"/>
<reference evidence="1 2" key="1">
    <citation type="journal article" date="2016" name="Nat. Commun.">
        <title>Extremotolerant tardigrade genome and improved radiotolerance of human cultured cells by tardigrade-unique protein.</title>
        <authorList>
            <person name="Hashimoto T."/>
            <person name="Horikawa D.D."/>
            <person name="Saito Y."/>
            <person name="Kuwahara H."/>
            <person name="Kozuka-Hata H."/>
            <person name="Shin-I T."/>
            <person name="Minakuchi Y."/>
            <person name="Ohishi K."/>
            <person name="Motoyama A."/>
            <person name="Aizu T."/>
            <person name="Enomoto A."/>
            <person name="Kondo K."/>
            <person name="Tanaka S."/>
            <person name="Hara Y."/>
            <person name="Koshikawa S."/>
            <person name="Sagara H."/>
            <person name="Miura T."/>
            <person name="Yokobori S."/>
            <person name="Miyagawa K."/>
            <person name="Suzuki Y."/>
            <person name="Kubo T."/>
            <person name="Oyama M."/>
            <person name="Kohara Y."/>
            <person name="Fujiyama A."/>
            <person name="Arakawa K."/>
            <person name="Katayama T."/>
            <person name="Toyoda A."/>
            <person name="Kunieda T."/>
        </authorList>
    </citation>
    <scope>NUCLEOTIDE SEQUENCE [LARGE SCALE GENOMIC DNA]</scope>
    <source>
        <strain evidence="1 2">YOKOZUNA-1</strain>
    </source>
</reference>
<dbReference type="Proteomes" id="UP000186922">
    <property type="component" value="Unassembled WGS sequence"/>
</dbReference>
<protein>
    <submittedName>
        <fullName evidence="1">Uncharacterized protein</fullName>
    </submittedName>
</protein>
<organism evidence="1 2">
    <name type="scientific">Ramazzottius varieornatus</name>
    <name type="common">Water bear</name>
    <name type="synonym">Tardigrade</name>
    <dbReference type="NCBI Taxonomy" id="947166"/>
    <lineage>
        <taxon>Eukaryota</taxon>
        <taxon>Metazoa</taxon>
        <taxon>Ecdysozoa</taxon>
        <taxon>Tardigrada</taxon>
        <taxon>Eutardigrada</taxon>
        <taxon>Parachela</taxon>
        <taxon>Hypsibioidea</taxon>
        <taxon>Ramazzottiidae</taxon>
        <taxon>Ramazzottius</taxon>
    </lineage>
</organism>
<evidence type="ECO:0000313" key="2">
    <source>
        <dbReference type="Proteomes" id="UP000186922"/>
    </source>
</evidence>
<name>A0A1D1UIL7_RAMVA</name>
<sequence length="68" mass="7085">MALHAELGSVGKVRMDSGQGSEEKMMCGVAVTAFSGAGKRTKASLADPPSDLIIFRVSCHQTLGSMTE</sequence>
<evidence type="ECO:0000313" key="1">
    <source>
        <dbReference type="EMBL" id="GAU88215.1"/>
    </source>
</evidence>
<dbReference type="EMBL" id="BDGG01000001">
    <property type="protein sequence ID" value="GAU88215.1"/>
    <property type="molecule type" value="Genomic_DNA"/>
</dbReference>